<evidence type="ECO:0000259" key="8">
    <source>
        <dbReference type="PROSITE" id="PS51007"/>
    </source>
</evidence>
<dbReference type="SUPFAM" id="SSF49785">
    <property type="entry name" value="Galactose-binding domain-like"/>
    <property type="match status" value="2"/>
</dbReference>
<feature type="region of interest" description="Disordered" evidence="5">
    <location>
        <begin position="185"/>
        <end position="219"/>
    </location>
</feature>
<dbReference type="InterPro" id="IPR000421">
    <property type="entry name" value="FA58C"/>
</dbReference>
<dbReference type="SUPFAM" id="SSF46626">
    <property type="entry name" value="Cytochrome c"/>
    <property type="match status" value="1"/>
</dbReference>
<dbReference type="GO" id="GO:0009055">
    <property type="term" value="F:electron transfer activity"/>
    <property type="evidence" value="ECO:0007669"/>
    <property type="project" value="InterPro"/>
</dbReference>
<dbReference type="PROSITE" id="PS51007">
    <property type="entry name" value="CYTC"/>
    <property type="match status" value="1"/>
</dbReference>
<feature type="compositionally biased region" description="Low complexity" evidence="5">
    <location>
        <begin position="38"/>
        <end position="55"/>
    </location>
</feature>
<feature type="domain" description="F5/8 type C" evidence="7">
    <location>
        <begin position="208"/>
        <end position="346"/>
    </location>
</feature>
<dbReference type="AlphaFoldDB" id="A0A3N7HNG5"/>
<feature type="signal peptide" evidence="6">
    <location>
        <begin position="1"/>
        <end position="25"/>
    </location>
</feature>
<dbReference type="InterPro" id="IPR009056">
    <property type="entry name" value="Cyt_c-like_dom"/>
</dbReference>
<organism evidence="9 10">
    <name type="scientific">Piscinibacter terrae</name>
    <dbReference type="NCBI Taxonomy" id="2496871"/>
    <lineage>
        <taxon>Bacteria</taxon>
        <taxon>Pseudomonadati</taxon>
        <taxon>Pseudomonadota</taxon>
        <taxon>Betaproteobacteria</taxon>
        <taxon>Burkholderiales</taxon>
        <taxon>Sphaerotilaceae</taxon>
        <taxon>Piscinibacter</taxon>
    </lineage>
</organism>
<evidence type="ECO:0000256" key="5">
    <source>
        <dbReference type="SAM" id="MobiDB-lite"/>
    </source>
</evidence>
<dbReference type="PROSITE" id="PS51257">
    <property type="entry name" value="PROKAR_LIPOPROTEIN"/>
    <property type="match status" value="1"/>
</dbReference>
<dbReference type="EMBL" id="QUSW01000005">
    <property type="protein sequence ID" value="RQP23183.1"/>
    <property type="molecule type" value="Genomic_DNA"/>
</dbReference>
<feature type="domain" description="Cytochrome c" evidence="8">
    <location>
        <begin position="945"/>
        <end position="1080"/>
    </location>
</feature>
<comment type="caution">
    <text evidence="9">The sequence shown here is derived from an EMBL/GenBank/DDBJ whole genome shotgun (WGS) entry which is preliminary data.</text>
</comment>
<name>A0A3N7HNG5_9BURK</name>
<dbReference type="Gene3D" id="2.60.120.260">
    <property type="entry name" value="Galactose-binding domain-like"/>
    <property type="match status" value="2"/>
</dbReference>
<dbReference type="PANTHER" id="PTHR30600">
    <property type="entry name" value="CYTOCHROME C PEROXIDASE-RELATED"/>
    <property type="match status" value="1"/>
</dbReference>
<accession>A0A3N7HNG5</accession>
<dbReference type="Pfam" id="PF00754">
    <property type="entry name" value="F5_F8_type_C"/>
    <property type="match status" value="2"/>
</dbReference>
<dbReference type="InterPro" id="IPR010538">
    <property type="entry name" value="DHOR"/>
</dbReference>
<dbReference type="GO" id="GO:0004130">
    <property type="term" value="F:cytochrome-c peroxidase activity"/>
    <property type="evidence" value="ECO:0007669"/>
    <property type="project" value="TreeGrafter"/>
</dbReference>
<proteinExistence type="predicted"/>
<evidence type="ECO:0000256" key="2">
    <source>
        <dbReference type="ARBA" id="ARBA00022723"/>
    </source>
</evidence>
<evidence type="ECO:0000259" key="7">
    <source>
        <dbReference type="PROSITE" id="PS50022"/>
    </source>
</evidence>
<protein>
    <submittedName>
        <fullName evidence="9">Thiol oxidoreductase</fullName>
    </submittedName>
</protein>
<feature type="compositionally biased region" description="Pro residues" evidence="5">
    <location>
        <begin position="186"/>
        <end position="212"/>
    </location>
</feature>
<evidence type="ECO:0000256" key="4">
    <source>
        <dbReference type="PROSITE-ProRule" id="PRU00433"/>
    </source>
</evidence>
<dbReference type="Pfam" id="PF06537">
    <property type="entry name" value="DHOR"/>
    <property type="match status" value="1"/>
</dbReference>
<feature type="chain" id="PRO_5018188194" evidence="6">
    <location>
        <begin position="26"/>
        <end position="1080"/>
    </location>
</feature>
<reference evidence="9 10" key="1">
    <citation type="submission" date="2018-08" db="EMBL/GenBank/DDBJ databases">
        <authorList>
            <person name="Khan S.A."/>
            <person name="Jeon C.O."/>
            <person name="Chun B.H."/>
            <person name="Jeong S.E."/>
        </authorList>
    </citation>
    <scope>NUCLEOTIDE SEQUENCE [LARGE SCALE GENOMIC DNA]</scope>
    <source>
        <strain evidence="9 10">S-16</strain>
    </source>
</reference>
<evidence type="ECO:0000313" key="10">
    <source>
        <dbReference type="Proteomes" id="UP000267464"/>
    </source>
</evidence>
<evidence type="ECO:0000256" key="1">
    <source>
        <dbReference type="ARBA" id="ARBA00022617"/>
    </source>
</evidence>
<dbReference type="InterPro" id="IPR051395">
    <property type="entry name" value="Cytochrome_c_Peroxidase/MauG"/>
</dbReference>
<dbReference type="PROSITE" id="PS50022">
    <property type="entry name" value="FA58C_3"/>
    <property type="match status" value="2"/>
</dbReference>
<keyword evidence="2 4" id="KW-0479">Metal-binding</keyword>
<sequence length="1080" mass="115197">MKFRPPQVGWHARAALPLALSVLLAACGGGEKASPDTAAAASEQPSAHAMAAAAGSETALTPVTVTATGSERADLSASAAIDHDNNTRWSSAFSDDQSITLDYGKTVNISRVRIDWERAHATKYLLQVSDDGSNWTTIKTVDNSLGDLEDWTGLNGQGRYLRMQGVKRSSQYGYSIFEIQAFSGTPVPPAPTPDPTPTPTPAPTPTPTPTPPVDTSKPGVSIKPVAATSSALENQGATAAMAIDGNAATRWASSFEDGAWIQFDFGTRTQVGYMKLTWENAYGKEYALQVSDDGKAWSQLRYVTSGKGGTEEFFNLNANARFIRLQGVARATQYGYSLFEVEFKTPGSDNTMPVLATSPVKFPASGNGLAPLPTQAEPLETLQFTLADGTLVTRFGARGLARHGRERGEDWNEIGYGPNETVDPVTGLPVDKGPGNYLTFVPQYFKNRTWGFEIIDNSRVPGVTKPTLTVNQYNQVDFLPGGVAFFRAFDRVGVTGYGWMNPGELVDRSLTICKPVAYPANGKLASANGINNGCTLLIKDYPGHGDIGADGFPNGKDVPARPLVVGDVIEVSPSFFSTKEAMAAKGDNGGIRYYSQEWIYVVGAGLKPWYGVQPRLNSVPLPEDTLSGGQGSVSYNYTDNALFIFQQPHNHVGMQNVQRFVEGRRLIHTNFTTGDHNEPGNDRNVAEVGLQGTRYNQSACIGCHVNNGRSPAPVAVNQRLDTMSVRTAVHDASGQVVPHPRYGMAVQMNARSPSGTPADWGNSVRVAGFETQSVKLADGTAVELRKPKLGFDGPVPELVSLRSAQPMIGVGLLEAVPEADILARVRAAADEDGVKGQANFVFDPETGLTRLGRFGWKAGKASLRHQAAAALLQDMSVTSPVYPSRDCLAGSANCAAGKAEPGISDADLQSITRYLGLLAVPAQRSLPSGFPKGVSPLPELAVDPAQVAAGAKVFQNIRCVACHTAEMKTGAGHALAEVRNQTIKPYTDLLLHDMGAGLADNFAEGLAAGSQWRTAPLWGIGYTDRVIGTAGKAGFLHDGRARTLTEAIMWHGGEADKARQRFSNLATADRQALLAFLQSL</sequence>
<keyword evidence="3 4" id="KW-0408">Iron</keyword>
<feature type="region of interest" description="Disordered" evidence="5">
    <location>
        <begin position="33"/>
        <end position="55"/>
    </location>
</feature>
<keyword evidence="10" id="KW-1185">Reference proteome</keyword>
<dbReference type="GO" id="GO:0020037">
    <property type="term" value="F:heme binding"/>
    <property type="evidence" value="ECO:0007669"/>
    <property type="project" value="InterPro"/>
</dbReference>
<evidence type="ECO:0000256" key="3">
    <source>
        <dbReference type="ARBA" id="ARBA00023004"/>
    </source>
</evidence>
<dbReference type="RefSeq" id="WP_124541930.1">
    <property type="nucleotide sequence ID" value="NZ_QUSW01000005.1"/>
</dbReference>
<feature type="domain" description="F5/8 type C" evidence="7">
    <location>
        <begin position="49"/>
        <end position="184"/>
    </location>
</feature>
<reference evidence="9 10" key="2">
    <citation type="submission" date="2018-12" db="EMBL/GenBank/DDBJ databases">
        <title>Rhizobacter gummiphilus sp. nov., a rubber-degrading bacterium isolated from the soil of a botanical garden in Japan.</title>
        <authorList>
            <person name="Shunsuke S.S."/>
        </authorList>
    </citation>
    <scope>NUCLEOTIDE SEQUENCE [LARGE SCALE GENOMIC DNA]</scope>
    <source>
        <strain evidence="9 10">S-16</strain>
    </source>
</reference>
<keyword evidence="6" id="KW-0732">Signal</keyword>
<evidence type="ECO:0000256" key="6">
    <source>
        <dbReference type="SAM" id="SignalP"/>
    </source>
</evidence>
<keyword evidence="1 4" id="KW-0349">Heme</keyword>
<dbReference type="GO" id="GO:0046872">
    <property type="term" value="F:metal ion binding"/>
    <property type="evidence" value="ECO:0007669"/>
    <property type="project" value="UniProtKB-KW"/>
</dbReference>
<dbReference type="Gene3D" id="1.10.760.10">
    <property type="entry name" value="Cytochrome c-like domain"/>
    <property type="match status" value="1"/>
</dbReference>
<dbReference type="InterPro" id="IPR008979">
    <property type="entry name" value="Galactose-bd-like_sf"/>
</dbReference>
<dbReference type="PANTHER" id="PTHR30600:SF4">
    <property type="entry name" value="CYTOCHROME C DOMAIN-CONTAINING PROTEIN"/>
    <property type="match status" value="1"/>
</dbReference>
<dbReference type="InterPro" id="IPR036909">
    <property type="entry name" value="Cyt_c-like_dom_sf"/>
</dbReference>
<gene>
    <name evidence="9" type="ORF">DZC73_18900</name>
</gene>
<dbReference type="Proteomes" id="UP000267464">
    <property type="component" value="Unassembled WGS sequence"/>
</dbReference>
<dbReference type="OrthoDB" id="9805202at2"/>
<evidence type="ECO:0000313" key="9">
    <source>
        <dbReference type="EMBL" id="RQP23183.1"/>
    </source>
</evidence>